<feature type="transmembrane region" description="Helical" evidence="1">
    <location>
        <begin position="35"/>
        <end position="56"/>
    </location>
</feature>
<name>A0A8H6NED1_9PEZI</name>
<comment type="caution">
    <text evidence="2">The sequence shown here is derived from an EMBL/GenBank/DDBJ whole genome shotgun (WGS) entry which is preliminary data.</text>
</comment>
<keyword evidence="1" id="KW-0812">Transmembrane</keyword>
<dbReference type="Proteomes" id="UP000654918">
    <property type="component" value="Unassembled WGS sequence"/>
</dbReference>
<sequence>MAAEDEIKPYLRHSDETVDSDLVRPYKRRRLGGSFLSYAFAFFCTSLIWLLILFAMTSKLDATHNEGTSHTNSASFNITSTRRQHNCGNSTEEALSMGCKYDASLGCCCCCCCCYI</sequence>
<keyword evidence="3" id="KW-1185">Reference proteome</keyword>
<evidence type="ECO:0000256" key="1">
    <source>
        <dbReference type="SAM" id="Phobius"/>
    </source>
</evidence>
<organism evidence="2 3">
    <name type="scientific">Colletotrichum plurivorum</name>
    <dbReference type="NCBI Taxonomy" id="2175906"/>
    <lineage>
        <taxon>Eukaryota</taxon>
        <taxon>Fungi</taxon>
        <taxon>Dikarya</taxon>
        <taxon>Ascomycota</taxon>
        <taxon>Pezizomycotina</taxon>
        <taxon>Sordariomycetes</taxon>
        <taxon>Hypocreomycetidae</taxon>
        <taxon>Glomerellales</taxon>
        <taxon>Glomerellaceae</taxon>
        <taxon>Colletotrichum</taxon>
        <taxon>Colletotrichum orchidearum species complex</taxon>
    </lineage>
</organism>
<protein>
    <submittedName>
        <fullName evidence="2">Uncharacterized protein</fullName>
    </submittedName>
</protein>
<dbReference type="AlphaFoldDB" id="A0A8H6NED1"/>
<accession>A0A8H6NED1</accession>
<keyword evidence="1" id="KW-1133">Transmembrane helix</keyword>
<dbReference type="EMBL" id="WIGO01000107">
    <property type="protein sequence ID" value="KAF6829520.1"/>
    <property type="molecule type" value="Genomic_DNA"/>
</dbReference>
<proteinExistence type="predicted"/>
<keyword evidence="1" id="KW-0472">Membrane</keyword>
<evidence type="ECO:0000313" key="2">
    <source>
        <dbReference type="EMBL" id="KAF6829520.1"/>
    </source>
</evidence>
<evidence type="ECO:0000313" key="3">
    <source>
        <dbReference type="Proteomes" id="UP000654918"/>
    </source>
</evidence>
<gene>
    <name evidence="2" type="ORF">CPLU01_07926</name>
</gene>
<reference evidence="2" key="1">
    <citation type="journal article" date="2020" name="Phytopathology">
        <title>Genome Sequence Resources of Colletotrichum truncatum, C. plurivorum, C. musicola, and C. sojae: Four Species Pathogenic to Soybean (Glycine max).</title>
        <authorList>
            <person name="Rogerio F."/>
            <person name="Boufleur T.R."/>
            <person name="Ciampi-Guillardi M."/>
            <person name="Sukno S.A."/>
            <person name="Thon M.R."/>
            <person name="Massola Junior N.S."/>
            <person name="Baroncelli R."/>
        </authorList>
    </citation>
    <scope>NUCLEOTIDE SEQUENCE</scope>
    <source>
        <strain evidence="2">LFN00145</strain>
    </source>
</reference>